<dbReference type="SUPFAM" id="SSF88713">
    <property type="entry name" value="Glycoside hydrolase/deacetylase"/>
    <property type="match status" value="1"/>
</dbReference>
<dbReference type="STRING" id="177437.HRM2_11500"/>
<dbReference type="AlphaFoldDB" id="C0QLV6"/>
<gene>
    <name evidence="3" type="ordered locus">HRM2_11500</name>
</gene>
<feature type="compositionally biased region" description="Basic and acidic residues" evidence="1">
    <location>
        <begin position="83"/>
        <end position="92"/>
    </location>
</feature>
<keyword evidence="2" id="KW-0812">Transmembrane</keyword>
<dbReference type="InterPro" id="IPR006837">
    <property type="entry name" value="Divergent_DAC"/>
</dbReference>
<evidence type="ECO:0000313" key="4">
    <source>
        <dbReference type="Proteomes" id="UP000000442"/>
    </source>
</evidence>
<dbReference type="eggNOG" id="COG2861">
    <property type="taxonomic scope" value="Bacteria"/>
</dbReference>
<protein>
    <recommendedName>
        <fullName evidence="5">Divergent polysaccharide deacetylase family protein</fullName>
    </recommendedName>
</protein>
<sequence>MKKGTKAARGRASGKISIANEFKKISTAVIVLVGVVAVLAMVADLYMGRPVAKREAAPVARTTPDRPEPEPVQSKKRVSIKPEPSRKPDKKATTSRKHPVFEVFDDSDETPKQRPEPAAVPPVLQDKTPRVAIIIDDIGFDKKISLAISGLDPHITLSILPYAPHAKAIALLLHQRGTETLLHLPMEPMEYPKIDPGPGALLSTMTPDELLDQLRLDLDIIPFVAGVNNHMGSRMTSLSPQMNQIFTVLKQRNLFFIDSLTAKGSLCRQSARLLRIPFAQRDVFLDNVQDADYIKKQLAQLLAVAQRHGTAIGIGHPYRATYLTLKSEMERLKKKIRIVPASALVAIPG</sequence>
<reference evidence="3 4" key="1">
    <citation type="journal article" date="2009" name="Environ. Microbiol.">
        <title>Genome sequence of Desulfobacterium autotrophicum HRM2, a marine sulfate reducer oxidizing organic carbon completely to carbon dioxide.</title>
        <authorList>
            <person name="Strittmatter A.W."/>
            <person name="Liesegang H."/>
            <person name="Rabus R."/>
            <person name="Decker I."/>
            <person name="Amann J."/>
            <person name="Andres S."/>
            <person name="Henne A."/>
            <person name="Fricke W.F."/>
            <person name="Martinez-Arias R."/>
            <person name="Bartels D."/>
            <person name="Goesmann A."/>
            <person name="Krause L."/>
            <person name="Puehler A."/>
            <person name="Klenk H.P."/>
            <person name="Richter M."/>
            <person name="Schuler M."/>
            <person name="Gloeckner F.O."/>
            <person name="Meyerdierks A."/>
            <person name="Gottschalk G."/>
            <person name="Amann R."/>
        </authorList>
    </citation>
    <scope>NUCLEOTIDE SEQUENCE [LARGE SCALE GENOMIC DNA]</scope>
    <source>
        <strain evidence="4">ATCC 43914 / DSM 3382 / HRM2</strain>
    </source>
</reference>
<dbReference type="PANTHER" id="PTHR30105">
    <property type="entry name" value="UNCHARACTERIZED YIBQ-RELATED"/>
    <property type="match status" value="1"/>
</dbReference>
<dbReference type="Proteomes" id="UP000000442">
    <property type="component" value="Chromosome"/>
</dbReference>
<keyword evidence="2" id="KW-0472">Membrane</keyword>
<keyword evidence="2" id="KW-1133">Transmembrane helix</keyword>
<keyword evidence="4" id="KW-1185">Reference proteome</keyword>
<dbReference type="Gene3D" id="3.20.20.370">
    <property type="entry name" value="Glycoside hydrolase/deacetylase"/>
    <property type="match status" value="1"/>
</dbReference>
<evidence type="ECO:0000256" key="2">
    <source>
        <dbReference type="SAM" id="Phobius"/>
    </source>
</evidence>
<feature type="transmembrane region" description="Helical" evidence="2">
    <location>
        <begin position="25"/>
        <end position="47"/>
    </location>
</feature>
<dbReference type="GO" id="GO:0005975">
    <property type="term" value="P:carbohydrate metabolic process"/>
    <property type="evidence" value="ECO:0007669"/>
    <property type="project" value="InterPro"/>
</dbReference>
<organism evidence="3 4">
    <name type="scientific">Desulforapulum autotrophicum (strain ATCC 43914 / DSM 3382 / VKM B-1955 / HRM2)</name>
    <name type="common">Desulfobacterium autotrophicum</name>
    <dbReference type="NCBI Taxonomy" id="177437"/>
    <lineage>
        <taxon>Bacteria</taxon>
        <taxon>Pseudomonadati</taxon>
        <taxon>Thermodesulfobacteriota</taxon>
        <taxon>Desulfobacteria</taxon>
        <taxon>Desulfobacterales</taxon>
        <taxon>Desulfobacteraceae</taxon>
        <taxon>Desulforapulum</taxon>
    </lineage>
</organism>
<evidence type="ECO:0000313" key="3">
    <source>
        <dbReference type="EMBL" id="ACN14262.1"/>
    </source>
</evidence>
<accession>C0QLV6</accession>
<feature type="region of interest" description="Disordered" evidence="1">
    <location>
        <begin position="53"/>
        <end position="122"/>
    </location>
</feature>
<evidence type="ECO:0008006" key="5">
    <source>
        <dbReference type="Google" id="ProtNLM"/>
    </source>
</evidence>
<evidence type="ECO:0000256" key="1">
    <source>
        <dbReference type="SAM" id="MobiDB-lite"/>
    </source>
</evidence>
<dbReference type="CDD" id="cd10936">
    <property type="entry name" value="CE4_DAC2"/>
    <property type="match status" value="1"/>
</dbReference>
<dbReference type="Pfam" id="PF04748">
    <property type="entry name" value="Polysacc_deac_2"/>
    <property type="match status" value="1"/>
</dbReference>
<name>C0QLV6_DESAH</name>
<dbReference type="HOGENOM" id="CLU_041643_5_0_7"/>
<dbReference type="KEGG" id="dat:HRM2_11500"/>
<dbReference type="PANTHER" id="PTHR30105:SF2">
    <property type="entry name" value="DIVERGENT POLYSACCHARIDE DEACETYLASE SUPERFAMILY"/>
    <property type="match status" value="1"/>
</dbReference>
<dbReference type="InterPro" id="IPR011330">
    <property type="entry name" value="Glyco_hydro/deAcase_b/a-brl"/>
</dbReference>
<proteinExistence type="predicted"/>
<dbReference type="EMBL" id="CP001087">
    <property type="protein sequence ID" value="ACN14262.1"/>
    <property type="molecule type" value="Genomic_DNA"/>
</dbReference>